<evidence type="ECO:0000256" key="11">
    <source>
        <dbReference type="ARBA" id="ARBA00039108"/>
    </source>
</evidence>
<evidence type="ECO:0000256" key="2">
    <source>
        <dbReference type="ARBA" id="ARBA00004752"/>
    </source>
</evidence>
<gene>
    <name evidence="17" type="ORF">METZ01_LOCUS447829</name>
</gene>
<keyword evidence="9" id="KW-0961">Cell wall biogenesis/degradation</keyword>
<comment type="catalytic activity">
    <reaction evidence="15">
        <text>phosphoenolpyruvate + UDP-N-acetyl-alpha-D-glucosamine = UDP-N-acetyl-3-O-(1-carboxyvinyl)-alpha-D-glucosamine + phosphate</text>
        <dbReference type="Rhea" id="RHEA:18681"/>
        <dbReference type="ChEBI" id="CHEBI:43474"/>
        <dbReference type="ChEBI" id="CHEBI:57705"/>
        <dbReference type="ChEBI" id="CHEBI:58702"/>
        <dbReference type="ChEBI" id="CHEBI:68483"/>
        <dbReference type="EC" id="2.5.1.7"/>
    </reaction>
</comment>
<keyword evidence="3" id="KW-0963">Cytoplasm</keyword>
<evidence type="ECO:0000256" key="1">
    <source>
        <dbReference type="ARBA" id="ARBA00004496"/>
    </source>
</evidence>
<dbReference type="GO" id="GO:0051301">
    <property type="term" value="P:cell division"/>
    <property type="evidence" value="ECO:0007669"/>
    <property type="project" value="UniProtKB-KW"/>
</dbReference>
<keyword evidence="8" id="KW-0131">Cell cycle</keyword>
<dbReference type="SUPFAM" id="SSF55205">
    <property type="entry name" value="EPT/RTPC-like"/>
    <property type="match status" value="1"/>
</dbReference>
<comment type="similarity">
    <text evidence="10">Belongs to the EPSP synthase family. MurA subfamily.</text>
</comment>
<evidence type="ECO:0000256" key="13">
    <source>
        <dbReference type="ARBA" id="ARBA00042443"/>
    </source>
</evidence>
<dbReference type="InterPro" id="IPR001986">
    <property type="entry name" value="Enolpyruvate_Tfrase_dom"/>
</dbReference>
<feature type="non-terminal residue" evidence="17">
    <location>
        <position position="181"/>
    </location>
</feature>
<evidence type="ECO:0000313" key="17">
    <source>
        <dbReference type="EMBL" id="SVD94975.1"/>
    </source>
</evidence>
<dbReference type="PANTHER" id="PTHR43783">
    <property type="entry name" value="UDP-N-ACETYLGLUCOSAMINE 1-CARBOXYVINYLTRANSFERASE"/>
    <property type="match status" value="1"/>
</dbReference>
<dbReference type="GO" id="GO:0009252">
    <property type="term" value="P:peptidoglycan biosynthetic process"/>
    <property type="evidence" value="ECO:0007669"/>
    <property type="project" value="UniProtKB-KW"/>
</dbReference>
<evidence type="ECO:0000256" key="8">
    <source>
        <dbReference type="ARBA" id="ARBA00023306"/>
    </source>
</evidence>
<evidence type="ECO:0000256" key="7">
    <source>
        <dbReference type="ARBA" id="ARBA00022984"/>
    </source>
</evidence>
<proteinExistence type="inferred from homology"/>
<evidence type="ECO:0000256" key="12">
    <source>
        <dbReference type="ARBA" id="ARBA00039754"/>
    </source>
</evidence>
<evidence type="ECO:0000256" key="14">
    <source>
        <dbReference type="ARBA" id="ARBA00042842"/>
    </source>
</evidence>
<accession>A0A382ZIR9</accession>
<dbReference type="PANTHER" id="PTHR43783:SF1">
    <property type="entry name" value="UDP-N-ACETYLGLUCOSAMINE 1-CARBOXYVINYLTRANSFERASE"/>
    <property type="match status" value="1"/>
</dbReference>
<dbReference type="GO" id="GO:0005737">
    <property type="term" value="C:cytoplasm"/>
    <property type="evidence" value="ECO:0007669"/>
    <property type="project" value="UniProtKB-SubCell"/>
</dbReference>
<evidence type="ECO:0000256" key="10">
    <source>
        <dbReference type="ARBA" id="ARBA00038367"/>
    </source>
</evidence>
<sequence>MTATIISPGIYILKNVPELRDTYTMKRLLEMIGAKIKFKNNIMEINTESCDNPVASYDVVKTMRASFYVLGPFMSRFNHAQVSLPGGCAWGPRPINFHLDALEQLGANVSLKNGNIIAKGKLKGCTINFKTRSVGATGNTIMASVCAQGTTIINNAAMEPEIESLCIFLQHMGADINGIGT</sequence>
<evidence type="ECO:0000256" key="15">
    <source>
        <dbReference type="ARBA" id="ARBA00047527"/>
    </source>
</evidence>
<protein>
    <recommendedName>
        <fullName evidence="12">UDP-N-acetylglucosamine 1-carboxyvinyltransferase</fullName>
        <ecNumber evidence="11">2.5.1.7</ecNumber>
    </recommendedName>
    <alternativeName>
        <fullName evidence="13">Enoylpyruvate transferase</fullName>
    </alternativeName>
    <alternativeName>
        <fullName evidence="14">UDP-N-acetylglucosamine enolpyruvyl transferase</fullName>
    </alternativeName>
</protein>
<keyword evidence="4" id="KW-0132">Cell division</keyword>
<dbReference type="Gene3D" id="3.65.10.10">
    <property type="entry name" value="Enolpyruvate transferase domain"/>
    <property type="match status" value="1"/>
</dbReference>
<dbReference type="GO" id="GO:0071555">
    <property type="term" value="P:cell wall organization"/>
    <property type="evidence" value="ECO:0007669"/>
    <property type="project" value="UniProtKB-KW"/>
</dbReference>
<dbReference type="GO" id="GO:0008360">
    <property type="term" value="P:regulation of cell shape"/>
    <property type="evidence" value="ECO:0007669"/>
    <property type="project" value="UniProtKB-KW"/>
</dbReference>
<dbReference type="AlphaFoldDB" id="A0A382ZIR9"/>
<keyword evidence="7" id="KW-0573">Peptidoglycan synthesis</keyword>
<dbReference type="GO" id="GO:0008760">
    <property type="term" value="F:UDP-N-acetylglucosamine 1-carboxyvinyltransferase activity"/>
    <property type="evidence" value="ECO:0007669"/>
    <property type="project" value="UniProtKB-EC"/>
</dbReference>
<evidence type="ECO:0000256" key="6">
    <source>
        <dbReference type="ARBA" id="ARBA00022960"/>
    </source>
</evidence>
<comment type="pathway">
    <text evidence="2">Cell wall biogenesis; peptidoglycan biosynthesis.</text>
</comment>
<keyword evidence="5" id="KW-0808">Transferase</keyword>
<organism evidence="17">
    <name type="scientific">marine metagenome</name>
    <dbReference type="NCBI Taxonomy" id="408172"/>
    <lineage>
        <taxon>unclassified sequences</taxon>
        <taxon>metagenomes</taxon>
        <taxon>ecological metagenomes</taxon>
    </lineage>
</organism>
<feature type="domain" description="Enolpyruvate transferase" evidence="16">
    <location>
        <begin position="3"/>
        <end position="180"/>
    </location>
</feature>
<dbReference type="InterPro" id="IPR036968">
    <property type="entry name" value="Enolpyruvate_Tfrase_sf"/>
</dbReference>
<dbReference type="Pfam" id="PF00275">
    <property type="entry name" value="EPSP_synthase"/>
    <property type="match status" value="1"/>
</dbReference>
<keyword evidence="6" id="KW-0133">Cell shape</keyword>
<name>A0A382ZIR9_9ZZZZ</name>
<evidence type="ECO:0000256" key="9">
    <source>
        <dbReference type="ARBA" id="ARBA00023316"/>
    </source>
</evidence>
<reference evidence="17" key="1">
    <citation type="submission" date="2018-05" db="EMBL/GenBank/DDBJ databases">
        <authorList>
            <person name="Lanie J.A."/>
            <person name="Ng W.-L."/>
            <person name="Kazmierczak K.M."/>
            <person name="Andrzejewski T.M."/>
            <person name="Davidsen T.M."/>
            <person name="Wayne K.J."/>
            <person name="Tettelin H."/>
            <person name="Glass J.I."/>
            <person name="Rusch D."/>
            <person name="Podicherti R."/>
            <person name="Tsui H.-C.T."/>
            <person name="Winkler M.E."/>
        </authorList>
    </citation>
    <scope>NUCLEOTIDE SEQUENCE</scope>
</reference>
<dbReference type="InterPro" id="IPR013792">
    <property type="entry name" value="RNA3'P_cycl/enolpyr_Trfase_a/b"/>
</dbReference>
<dbReference type="InterPro" id="IPR050068">
    <property type="entry name" value="MurA_subfamily"/>
</dbReference>
<evidence type="ECO:0000256" key="4">
    <source>
        <dbReference type="ARBA" id="ARBA00022618"/>
    </source>
</evidence>
<dbReference type="EC" id="2.5.1.7" evidence="11"/>
<comment type="subcellular location">
    <subcellularLocation>
        <location evidence="1">Cytoplasm</location>
    </subcellularLocation>
</comment>
<evidence type="ECO:0000259" key="16">
    <source>
        <dbReference type="Pfam" id="PF00275"/>
    </source>
</evidence>
<evidence type="ECO:0000256" key="3">
    <source>
        <dbReference type="ARBA" id="ARBA00022490"/>
    </source>
</evidence>
<evidence type="ECO:0000256" key="5">
    <source>
        <dbReference type="ARBA" id="ARBA00022679"/>
    </source>
</evidence>
<dbReference type="EMBL" id="UINC01183975">
    <property type="protein sequence ID" value="SVD94975.1"/>
    <property type="molecule type" value="Genomic_DNA"/>
</dbReference>